<feature type="region of interest" description="Disordered" evidence="1">
    <location>
        <begin position="223"/>
        <end position="257"/>
    </location>
</feature>
<comment type="caution">
    <text evidence="3">The sequence shown here is derived from an EMBL/GenBank/DDBJ whole genome shotgun (WGS) entry which is preliminary data.</text>
</comment>
<dbReference type="OrthoDB" id="2758679at2759"/>
<sequence>MDSPPRTPSPQPIPPQAQLPMRTAVRRRTGVRIAGKTLPHTPHPQLLAAINAGSPCEGRATRMARELDFQEAMLNLPGVTEELNDDSLVRWDHSLSEQMQELPSFNNDDQLFDQFVHSENSADVGDLKGKGRLDIVDVEGPLPRMSTPKREDGEEEGENEATQLHAEAPPSEKGLGDNPRKRQRMDSPTNEETAGQRAHECAEAAQGVAVAPLLGLATVGQRAARGDASRDGTQSLAQETGGMTDCPPPYPPQPHPKTEKDLVLEILLRNAAQQYRQSLEAVIGTLPNQPLAMNPLVAQLLGEEGMAALMNFQYPQQSTPRTYQATQTLPPPPLRVVSAAETPGTSSRPSGSVQTAPAMVRPAPSRLARSMARAAAPRQPRVPLPQFAAPLLPPAEVRGPAAETQAFPTTQVYAPKPSKHHPSGLEASLWSTSSAAPATTGGASYPPSPITSSSRPAPSSNPWHQKFSVLRSLQNSRLGTRLTSSATAAPAVKDSRAQHTAQDLRPFTFTMSTQQRGNAPAGPSAQAPMDVDPGAYGMNAAPQPLLDGGRGGMGAGVWNGDADALSTQPQEETGLADESVPIWEERHREIESLGLMPVPLDGFPMVHPRDIEDRLRHIKPATLARWRSKPANTRAIADVLCQDHIGDAKACKTHDALERVIKVISGLPRVVIDPPPRTPAGVQKWEAPTAWLLSNLPPRVVYFLVLYRVFSLDDITFIVYEDREAPPLFLAPLAGLTQWDEEAIRQTIIEEFRKNPTFTSIKKLVAANQDYRNYDDKTRAALDVIETVEVTVREVVTKAKTSMAAYVYMDAPTRSPQLWKEWRDGLAVHTFPNLPGRVAVSRRLTRCEICHGADHQTDQCEFPHLDGWKGVFRKRTPGRLAGGHDSDDDYGNFPGPSTCTGTTRGRDEGKRKAPASGFASGTRL</sequence>
<evidence type="ECO:0000256" key="1">
    <source>
        <dbReference type="SAM" id="MobiDB-lite"/>
    </source>
</evidence>
<dbReference type="STRING" id="154538.A0A1M2VIT5"/>
<feature type="region of interest" description="Disordered" evidence="1">
    <location>
        <begin position="481"/>
        <end position="501"/>
    </location>
</feature>
<feature type="compositionally biased region" description="Polar residues" evidence="1">
    <location>
        <begin position="450"/>
        <end position="463"/>
    </location>
</feature>
<accession>A0A1M2VIT5</accession>
<dbReference type="Proteomes" id="UP000184267">
    <property type="component" value="Unassembled WGS sequence"/>
</dbReference>
<dbReference type="EMBL" id="MNAD01001173">
    <property type="protein sequence ID" value="OJT07443.1"/>
    <property type="molecule type" value="Genomic_DNA"/>
</dbReference>
<name>A0A1M2VIT5_TRAPU</name>
<reference evidence="3 6" key="1">
    <citation type="submission" date="2016-10" db="EMBL/GenBank/DDBJ databases">
        <title>Genome sequence of the basidiomycete white-rot fungus Trametes pubescens.</title>
        <authorList>
            <person name="Makela M.R."/>
            <person name="Granchi Z."/>
            <person name="Peng M."/>
            <person name="De Vries R.P."/>
            <person name="Grigoriev I."/>
            <person name="Riley R."/>
            <person name="Hilden K."/>
        </authorList>
    </citation>
    <scope>NUCLEOTIDE SEQUENCE [LARGE SCALE GENOMIC DNA]</scope>
    <source>
        <strain evidence="3 6">FBCC735</strain>
    </source>
</reference>
<dbReference type="EMBL" id="MNAD01001172">
    <property type="protein sequence ID" value="OJT07463.1"/>
    <property type="molecule type" value="Genomic_DNA"/>
</dbReference>
<evidence type="ECO:0000313" key="6">
    <source>
        <dbReference type="Proteomes" id="UP000184267"/>
    </source>
</evidence>
<feature type="compositionally biased region" description="Pro residues" evidence="1">
    <location>
        <begin position="246"/>
        <end position="255"/>
    </location>
</feature>
<evidence type="ECO:0000313" key="2">
    <source>
        <dbReference type="EMBL" id="OJT07382.1"/>
    </source>
</evidence>
<feature type="compositionally biased region" description="Polar residues" evidence="1">
    <location>
        <begin position="343"/>
        <end position="355"/>
    </location>
</feature>
<feature type="region of interest" description="Disordered" evidence="1">
    <location>
        <begin position="879"/>
        <end position="924"/>
    </location>
</feature>
<dbReference type="EMBL" id="MNAD01000423">
    <property type="protein sequence ID" value="OJT13165.1"/>
    <property type="molecule type" value="Genomic_DNA"/>
</dbReference>
<organism evidence="3 6">
    <name type="scientific">Trametes pubescens</name>
    <name type="common">White-rot fungus</name>
    <dbReference type="NCBI Taxonomy" id="154538"/>
    <lineage>
        <taxon>Eukaryota</taxon>
        <taxon>Fungi</taxon>
        <taxon>Dikarya</taxon>
        <taxon>Basidiomycota</taxon>
        <taxon>Agaricomycotina</taxon>
        <taxon>Agaricomycetes</taxon>
        <taxon>Polyporales</taxon>
        <taxon>Polyporaceae</taxon>
        <taxon>Trametes</taxon>
    </lineage>
</organism>
<feature type="region of interest" description="Disordered" evidence="1">
    <location>
        <begin position="432"/>
        <end position="463"/>
    </location>
</feature>
<feature type="compositionally biased region" description="Pro residues" evidence="1">
    <location>
        <begin position="1"/>
        <end position="17"/>
    </location>
</feature>
<evidence type="ECO:0000313" key="4">
    <source>
        <dbReference type="EMBL" id="OJT07463.1"/>
    </source>
</evidence>
<dbReference type="EMBL" id="MNAD01001187">
    <property type="protein sequence ID" value="OJT07382.1"/>
    <property type="molecule type" value="Genomic_DNA"/>
</dbReference>
<protein>
    <submittedName>
        <fullName evidence="3">Uncharacterized protein</fullName>
    </submittedName>
</protein>
<dbReference type="AlphaFoldDB" id="A0A1M2VIT5"/>
<feature type="region of interest" description="Disordered" evidence="1">
    <location>
        <begin position="339"/>
        <end position="359"/>
    </location>
</feature>
<proteinExistence type="predicted"/>
<keyword evidence="6" id="KW-1185">Reference proteome</keyword>
<gene>
    <name evidence="5" type="ORF">TRAPUB_10320</name>
    <name evidence="4" type="ORF">TRAPUB_1648</name>
    <name evidence="3" type="ORF">TRAPUB_1686</name>
    <name evidence="2" type="ORF">TRAPUB_1787</name>
</gene>
<feature type="region of interest" description="Disordered" evidence="1">
    <location>
        <begin position="1"/>
        <end position="24"/>
    </location>
</feature>
<feature type="region of interest" description="Disordered" evidence="1">
    <location>
        <begin position="135"/>
        <end position="200"/>
    </location>
</feature>
<evidence type="ECO:0000313" key="3">
    <source>
        <dbReference type="EMBL" id="OJT07443.1"/>
    </source>
</evidence>
<feature type="compositionally biased region" description="Low complexity" evidence="1">
    <location>
        <begin position="432"/>
        <end position="445"/>
    </location>
</feature>
<evidence type="ECO:0000313" key="5">
    <source>
        <dbReference type="EMBL" id="OJT13165.1"/>
    </source>
</evidence>